<dbReference type="InterPro" id="IPR022062">
    <property type="entry name" value="DUF3618"/>
</dbReference>
<comment type="caution">
    <text evidence="1">The sequence shown here is derived from an EMBL/GenBank/DDBJ whole genome shotgun (WGS) entry which is preliminary data.</text>
</comment>
<evidence type="ECO:0000313" key="2">
    <source>
        <dbReference type="Proteomes" id="UP000094025"/>
    </source>
</evidence>
<organism evidence="1 2">
    <name type="scientific">Sinorhizobium glycinis</name>
    <dbReference type="NCBI Taxonomy" id="1472378"/>
    <lineage>
        <taxon>Bacteria</taxon>
        <taxon>Pseudomonadati</taxon>
        <taxon>Pseudomonadota</taxon>
        <taxon>Alphaproteobacteria</taxon>
        <taxon>Hyphomicrobiales</taxon>
        <taxon>Rhizobiaceae</taxon>
        <taxon>Sinorhizobium/Ensifer group</taxon>
        <taxon>Sinorhizobium</taxon>
    </lineage>
</organism>
<proteinExistence type="predicted"/>
<dbReference type="OrthoDB" id="7471221at2"/>
<dbReference type="Pfam" id="PF12277">
    <property type="entry name" value="DUF3618"/>
    <property type="match status" value="1"/>
</dbReference>
<sequence length="336" mass="36188">MNDFSHTHSAAELQREIEADRQRIEEKLHAIQERMSLGQLMDEVLEYAKTSGGAEYLSNLGVALKANPIPVALMGISLAWLLANPGSRAPRFTGLDNEPDDYPLANVTGSVRRSGPVEESFGERYSHFADEGGNRFRAMTDAAGRRAGHFVDQSGKVYRGFADAAGKQIEDIRDETGAMFDEASGWASRTWRQVSDSAGRMSESIAETGRSLAGSVQSAGRSLEDQGARLNAAILQHFRDQPLVGGALAFAVGAAIGAALPHTETEDEAMGEAADEARSRLADRANAAVGEAVGTAQQVLDKAGDAALEAHDAARNRLREPFRRLLIRRATPSCRR</sequence>
<accession>A0A178XNZ3</accession>
<dbReference type="AlphaFoldDB" id="A0A178XNZ3"/>
<dbReference type="STRING" id="1472378.AU381_18305"/>
<evidence type="ECO:0000313" key="1">
    <source>
        <dbReference type="EMBL" id="OAP36462.1"/>
    </source>
</evidence>
<dbReference type="RefSeq" id="WP_064243688.1">
    <property type="nucleotide sequence ID" value="NZ_LPUX01000064.1"/>
</dbReference>
<name>A0A178XNZ3_9HYPH</name>
<dbReference type="EMBL" id="LPUX01000064">
    <property type="protein sequence ID" value="OAP36462.1"/>
    <property type="molecule type" value="Genomic_DNA"/>
</dbReference>
<dbReference type="Proteomes" id="UP000094025">
    <property type="component" value="Unassembled WGS sequence"/>
</dbReference>
<reference evidence="1 2" key="1">
    <citation type="journal article" date="2016" name="Int. J. Syst. Evol. Microbiol.">
        <title>Ensifer glycinis sp. nov., an novel rhizobial species associated with Glycine spp.</title>
        <authorList>
            <person name="Yan H."/>
            <person name="Yan J."/>
            <person name="Sui X.H."/>
            <person name="Wang E.T."/>
            <person name="Chen W.X."/>
            <person name="Zhang X.X."/>
            <person name="Chen W.F."/>
        </authorList>
    </citation>
    <scope>NUCLEOTIDE SEQUENCE [LARGE SCALE GENOMIC DNA]</scope>
    <source>
        <strain evidence="1 2">CCBAU 23380</strain>
    </source>
</reference>
<gene>
    <name evidence="1" type="ORF">AU381_18305</name>
</gene>
<protein>
    <submittedName>
        <fullName evidence="1">Nutrient deprivation-induced protein</fullName>
    </submittedName>
</protein>
<keyword evidence="2" id="KW-1185">Reference proteome</keyword>